<dbReference type="EC" id="2.4.-.-" evidence="3"/>
<dbReference type="RefSeq" id="WP_311555376.1">
    <property type="nucleotide sequence ID" value="NZ_JAVREJ010000003.1"/>
</dbReference>
<evidence type="ECO:0000256" key="1">
    <source>
        <dbReference type="ARBA" id="ARBA00022679"/>
    </source>
</evidence>
<keyword evidence="4" id="KW-1185">Reference proteome</keyword>
<proteinExistence type="predicted"/>
<dbReference type="EMBL" id="JAVREJ010000003">
    <property type="protein sequence ID" value="MDT0349361.1"/>
    <property type="molecule type" value="Genomic_DNA"/>
</dbReference>
<keyword evidence="3" id="KW-0328">Glycosyltransferase</keyword>
<evidence type="ECO:0000313" key="3">
    <source>
        <dbReference type="EMBL" id="MDT0349361.1"/>
    </source>
</evidence>
<dbReference type="SUPFAM" id="SSF53756">
    <property type="entry name" value="UDP-Glycosyltransferase/glycogen phosphorylase"/>
    <property type="match status" value="1"/>
</dbReference>
<evidence type="ECO:0000259" key="2">
    <source>
        <dbReference type="Pfam" id="PF00534"/>
    </source>
</evidence>
<dbReference type="PANTHER" id="PTHR45947">
    <property type="entry name" value="SULFOQUINOVOSYL TRANSFERASE SQD2"/>
    <property type="match status" value="1"/>
</dbReference>
<reference evidence="4" key="1">
    <citation type="submission" date="2023-07" db="EMBL/GenBank/DDBJ databases">
        <title>30 novel species of actinomycetes from the DSMZ collection.</title>
        <authorList>
            <person name="Nouioui I."/>
        </authorList>
    </citation>
    <scope>NUCLEOTIDE SEQUENCE [LARGE SCALE GENOMIC DNA]</scope>
    <source>
        <strain evidence="4">DSM 45834</strain>
    </source>
</reference>
<protein>
    <submittedName>
        <fullName evidence="3">Glycosyltransferase</fullName>
        <ecNumber evidence="3">2.4.-.-</ecNumber>
    </submittedName>
</protein>
<comment type="caution">
    <text evidence="3">The sequence shown here is derived from an EMBL/GenBank/DDBJ whole genome shotgun (WGS) entry which is preliminary data.</text>
</comment>
<dbReference type="Proteomes" id="UP001183202">
    <property type="component" value="Unassembled WGS sequence"/>
</dbReference>
<dbReference type="InterPro" id="IPR001296">
    <property type="entry name" value="Glyco_trans_1"/>
</dbReference>
<dbReference type="Pfam" id="PF00534">
    <property type="entry name" value="Glycos_transf_1"/>
    <property type="match status" value="1"/>
</dbReference>
<dbReference type="PANTHER" id="PTHR45947:SF3">
    <property type="entry name" value="SULFOQUINOVOSYL TRANSFERASE SQD2"/>
    <property type="match status" value="1"/>
</dbReference>
<dbReference type="GO" id="GO:0016757">
    <property type="term" value="F:glycosyltransferase activity"/>
    <property type="evidence" value="ECO:0007669"/>
    <property type="project" value="UniProtKB-KW"/>
</dbReference>
<sequence>MNVLVWHVHGSWTTAFVQGSHRYLLPTLPERGPWGGGRPAAWDWPASAVEVSPEELADVDVDVVVLQRPEEIELAERWLGRRPGRDLPAVFLEHNAPRGGPAASSRHPVADRDDLLFVHVTHFNDLMWDTGSTPTTVVEHGIVDPGLRYTGELAAAAVCVNEPVRRGRVTGTDLLPRFGAAVPLDVFGMGTDGLGAHLHCPDVRTVGDLPQDRMHDEMARRRVYLHPLRWTSLGLSLLEAMHLGMPVVALATTEAHEAVPPGTGLCSTDVDRLVRELRALVAEPERARALGEAGRVYVLGRYGLDRFLIGWDAVLDRALEKHHRRGARQPVAAGPRE</sequence>
<dbReference type="Gene3D" id="3.40.50.2000">
    <property type="entry name" value="Glycogen Phosphorylase B"/>
    <property type="match status" value="1"/>
</dbReference>
<keyword evidence="1 3" id="KW-0808">Transferase</keyword>
<evidence type="ECO:0000313" key="4">
    <source>
        <dbReference type="Proteomes" id="UP001183202"/>
    </source>
</evidence>
<organism evidence="3 4">
    <name type="scientific">Pseudonocardia charpentierae</name>
    <dbReference type="NCBI Taxonomy" id="3075545"/>
    <lineage>
        <taxon>Bacteria</taxon>
        <taxon>Bacillati</taxon>
        <taxon>Actinomycetota</taxon>
        <taxon>Actinomycetes</taxon>
        <taxon>Pseudonocardiales</taxon>
        <taxon>Pseudonocardiaceae</taxon>
        <taxon>Pseudonocardia</taxon>
    </lineage>
</organism>
<feature type="domain" description="Glycosyl transferase family 1" evidence="2">
    <location>
        <begin position="203"/>
        <end position="295"/>
    </location>
</feature>
<gene>
    <name evidence="3" type="ORF">RM445_07450</name>
</gene>
<name>A0ABU2N5Z6_9PSEU</name>
<dbReference type="InterPro" id="IPR050194">
    <property type="entry name" value="Glycosyltransferase_grp1"/>
</dbReference>
<accession>A0ABU2N5Z6</accession>